<dbReference type="STRING" id="1527444.ucyna2_00334"/>
<dbReference type="InterPro" id="IPR036113">
    <property type="entry name" value="Asp/Glu-ADT_sf_sub_c"/>
</dbReference>
<dbReference type="NCBIfam" id="TIGR00135">
    <property type="entry name" value="gatC"/>
    <property type="match status" value="1"/>
</dbReference>
<dbReference type="GO" id="GO:0050566">
    <property type="term" value="F:asparaginyl-tRNA synthase (glutamine-hydrolyzing) activity"/>
    <property type="evidence" value="ECO:0007669"/>
    <property type="project" value="RHEA"/>
</dbReference>
<evidence type="ECO:0000313" key="4">
    <source>
        <dbReference type="Proteomes" id="UP000028922"/>
    </source>
</evidence>
<organism evidence="3 4">
    <name type="scientific">Candidatus Atelocyanobacterium thalassa isolate SIO64986</name>
    <dbReference type="NCBI Taxonomy" id="1527444"/>
    <lineage>
        <taxon>Bacteria</taxon>
        <taxon>Bacillati</taxon>
        <taxon>Cyanobacteriota</taxon>
        <taxon>Cyanophyceae</taxon>
        <taxon>Oscillatoriophycideae</taxon>
        <taxon>Chroococcales</taxon>
        <taxon>Aphanothecaceae</taxon>
        <taxon>Candidatus Atelocyanobacterium</taxon>
        <taxon>Candidatus Atelocyanobacterium thalassae</taxon>
    </lineage>
</organism>
<dbReference type="Proteomes" id="UP000028922">
    <property type="component" value="Unassembled WGS sequence"/>
</dbReference>
<keyword evidence="3" id="KW-0808">Transferase</keyword>
<evidence type="ECO:0000313" key="3">
    <source>
        <dbReference type="EMBL" id="KFF41711.1"/>
    </source>
</evidence>
<dbReference type="Pfam" id="PF02686">
    <property type="entry name" value="GatC"/>
    <property type="match status" value="1"/>
</dbReference>
<dbReference type="EC" id="6.3.5.-" evidence="2"/>
<comment type="catalytic activity">
    <reaction evidence="2">
        <text>L-glutamyl-tRNA(Gln) + L-glutamine + ATP + H2O = L-glutaminyl-tRNA(Gln) + L-glutamate + ADP + phosphate + H(+)</text>
        <dbReference type="Rhea" id="RHEA:17521"/>
        <dbReference type="Rhea" id="RHEA-COMP:9681"/>
        <dbReference type="Rhea" id="RHEA-COMP:9684"/>
        <dbReference type="ChEBI" id="CHEBI:15377"/>
        <dbReference type="ChEBI" id="CHEBI:15378"/>
        <dbReference type="ChEBI" id="CHEBI:29985"/>
        <dbReference type="ChEBI" id="CHEBI:30616"/>
        <dbReference type="ChEBI" id="CHEBI:43474"/>
        <dbReference type="ChEBI" id="CHEBI:58359"/>
        <dbReference type="ChEBI" id="CHEBI:78520"/>
        <dbReference type="ChEBI" id="CHEBI:78521"/>
        <dbReference type="ChEBI" id="CHEBI:456216"/>
    </reaction>
</comment>
<dbReference type="GO" id="GO:0070681">
    <property type="term" value="P:glutaminyl-tRNAGln biosynthesis via transamidation"/>
    <property type="evidence" value="ECO:0007669"/>
    <property type="project" value="TreeGrafter"/>
</dbReference>
<protein>
    <recommendedName>
        <fullName evidence="2">Aspartyl/glutamyl-tRNA(Asn/Gln) amidotransferase subunit C</fullName>
        <shortName evidence="2">Asp/Glu-ADT subunit C</shortName>
        <ecNumber evidence="2">6.3.5.-</ecNumber>
    </recommendedName>
</protein>
<dbReference type="PANTHER" id="PTHR15004">
    <property type="entry name" value="GLUTAMYL-TRNA(GLN) AMIDOTRANSFERASE SUBUNIT C, MITOCHONDRIAL"/>
    <property type="match status" value="1"/>
</dbReference>
<comment type="caution">
    <text evidence="3">The sequence shown here is derived from an EMBL/GenBank/DDBJ whole genome shotgun (WGS) entry which is preliminary data.</text>
</comment>
<comment type="catalytic activity">
    <reaction evidence="2">
        <text>L-aspartyl-tRNA(Asn) + L-glutamine + ATP + H2O = L-asparaginyl-tRNA(Asn) + L-glutamate + ADP + phosphate + 2 H(+)</text>
        <dbReference type="Rhea" id="RHEA:14513"/>
        <dbReference type="Rhea" id="RHEA-COMP:9674"/>
        <dbReference type="Rhea" id="RHEA-COMP:9677"/>
        <dbReference type="ChEBI" id="CHEBI:15377"/>
        <dbReference type="ChEBI" id="CHEBI:15378"/>
        <dbReference type="ChEBI" id="CHEBI:29985"/>
        <dbReference type="ChEBI" id="CHEBI:30616"/>
        <dbReference type="ChEBI" id="CHEBI:43474"/>
        <dbReference type="ChEBI" id="CHEBI:58359"/>
        <dbReference type="ChEBI" id="CHEBI:78515"/>
        <dbReference type="ChEBI" id="CHEBI:78516"/>
        <dbReference type="ChEBI" id="CHEBI:456216"/>
    </reaction>
</comment>
<name>A0A086CHP7_9CHRO</name>
<comment type="function">
    <text evidence="2">Allows the formation of correctly charged Asn-tRNA(Asn) or Gln-tRNA(Gln) through the transamidation of misacylated Asp-tRNA(Asn) or Glu-tRNA(Gln) in organisms which lack either or both of asparaginyl-tRNA or glutaminyl-tRNA synthetases. The reaction takes place in the presence of glutamine and ATP through an activated phospho-Asp-tRNA(Asn) or phospho-Glu-tRNA(Gln).</text>
</comment>
<sequence length="97" mass="11335">MLSHQQVHKIAHLARLDIDPKEEEKFASQLGDVIKHFRILDELETEEIIPTIRVIELKNITRNDTSQLCTNRDLLMEEAPSREGEFFKVPKILNNNE</sequence>
<dbReference type="SUPFAM" id="SSF141000">
    <property type="entry name" value="Glu-tRNAGln amidotransferase C subunit"/>
    <property type="match status" value="1"/>
</dbReference>
<dbReference type="eggNOG" id="COG0721">
    <property type="taxonomic scope" value="Bacteria"/>
</dbReference>
<dbReference type="EMBL" id="JPSP01000003">
    <property type="protein sequence ID" value="KFF41711.1"/>
    <property type="molecule type" value="Genomic_DNA"/>
</dbReference>
<dbReference type="GO" id="GO:0016740">
    <property type="term" value="F:transferase activity"/>
    <property type="evidence" value="ECO:0007669"/>
    <property type="project" value="UniProtKB-KW"/>
</dbReference>
<keyword evidence="2 3" id="KW-0436">Ligase</keyword>
<dbReference type="GO" id="GO:0006450">
    <property type="term" value="P:regulation of translational fidelity"/>
    <property type="evidence" value="ECO:0007669"/>
    <property type="project" value="InterPro"/>
</dbReference>
<dbReference type="AlphaFoldDB" id="A0A086CHP7"/>
<dbReference type="GO" id="GO:0050567">
    <property type="term" value="F:glutaminyl-tRNA synthase (glutamine-hydrolyzing) activity"/>
    <property type="evidence" value="ECO:0007669"/>
    <property type="project" value="UniProtKB-UniRule"/>
</dbReference>
<evidence type="ECO:0000256" key="2">
    <source>
        <dbReference type="HAMAP-Rule" id="MF_00122"/>
    </source>
</evidence>
<dbReference type="PANTHER" id="PTHR15004:SF0">
    <property type="entry name" value="GLUTAMYL-TRNA(GLN) AMIDOTRANSFERASE SUBUNIT C, MITOCHONDRIAL"/>
    <property type="match status" value="1"/>
</dbReference>
<dbReference type="GO" id="GO:0006412">
    <property type="term" value="P:translation"/>
    <property type="evidence" value="ECO:0007669"/>
    <property type="project" value="UniProtKB-UniRule"/>
</dbReference>
<keyword evidence="2" id="KW-0067">ATP-binding</keyword>
<proteinExistence type="inferred from homology"/>
<gene>
    <name evidence="2" type="primary">gatC</name>
    <name evidence="3" type="ORF">ucyna2_00334</name>
</gene>
<dbReference type="GO" id="GO:0005524">
    <property type="term" value="F:ATP binding"/>
    <property type="evidence" value="ECO:0007669"/>
    <property type="project" value="UniProtKB-KW"/>
</dbReference>
<evidence type="ECO:0000256" key="1">
    <source>
        <dbReference type="ARBA" id="ARBA00022917"/>
    </source>
</evidence>
<dbReference type="InterPro" id="IPR003837">
    <property type="entry name" value="GatC"/>
</dbReference>
<dbReference type="PATRIC" id="fig|1527444.3.peg.322"/>
<keyword evidence="2" id="KW-0547">Nucleotide-binding</keyword>
<comment type="similarity">
    <text evidence="2">Belongs to the GatC family.</text>
</comment>
<accession>A0A086CHP7</accession>
<reference evidence="3 4" key="1">
    <citation type="submission" date="2014-08" db="EMBL/GenBank/DDBJ databases">
        <title>Comparative genomics reveals surprising divergence of two closely related strains of uncultivated UCYN-A cyanobacteria.</title>
        <authorList>
            <person name="Bombar D."/>
            <person name="Heller P."/>
            <person name="Sanchez-Baracaldo P."/>
            <person name="Carter B.J."/>
            <person name="Zert J.P."/>
        </authorList>
    </citation>
    <scope>NUCLEOTIDE SEQUENCE [LARGE SCALE GENOMIC DNA]</scope>
</reference>
<dbReference type="Gene3D" id="1.10.20.60">
    <property type="entry name" value="Glu-tRNAGln amidotransferase C subunit, N-terminal domain"/>
    <property type="match status" value="1"/>
</dbReference>
<dbReference type="HAMAP" id="MF_00122">
    <property type="entry name" value="GatC"/>
    <property type="match status" value="1"/>
</dbReference>
<keyword evidence="1 2" id="KW-0648">Protein biosynthesis</keyword>
<comment type="subunit">
    <text evidence="2">Heterotrimer of A, B and C subunits.</text>
</comment>